<dbReference type="EMBL" id="LAZR01005372">
    <property type="protein sequence ID" value="KKN00459.1"/>
    <property type="molecule type" value="Genomic_DNA"/>
</dbReference>
<organism evidence="2">
    <name type="scientific">marine sediment metagenome</name>
    <dbReference type="NCBI Taxonomy" id="412755"/>
    <lineage>
        <taxon>unclassified sequences</taxon>
        <taxon>metagenomes</taxon>
        <taxon>ecological metagenomes</taxon>
    </lineage>
</organism>
<comment type="caution">
    <text evidence="2">The sequence shown here is derived from an EMBL/GenBank/DDBJ whole genome shotgun (WGS) entry which is preliminary data.</text>
</comment>
<keyword evidence="1" id="KW-0472">Membrane</keyword>
<dbReference type="AlphaFoldDB" id="A0A0F9M442"/>
<keyword evidence="1" id="KW-0812">Transmembrane</keyword>
<name>A0A0F9M442_9ZZZZ</name>
<feature type="transmembrane region" description="Helical" evidence="1">
    <location>
        <begin position="58"/>
        <end position="78"/>
    </location>
</feature>
<keyword evidence="1" id="KW-1133">Transmembrane helix</keyword>
<reference evidence="2" key="1">
    <citation type="journal article" date="2015" name="Nature">
        <title>Complex archaea that bridge the gap between prokaryotes and eukaryotes.</title>
        <authorList>
            <person name="Spang A."/>
            <person name="Saw J.H."/>
            <person name="Jorgensen S.L."/>
            <person name="Zaremba-Niedzwiedzka K."/>
            <person name="Martijn J."/>
            <person name="Lind A.E."/>
            <person name="van Eijk R."/>
            <person name="Schleper C."/>
            <person name="Guy L."/>
            <person name="Ettema T.J."/>
        </authorList>
    </citation>
    <scope>NUCLEOTIDE SEQUENCE</scope>
</reference>
<sequence length="119" mass="13735">MKIWIVGREDNKWWCCNRSPYPHEIARPDAYKLSFKSAYNEAQLLMMKHPIKRDMSKATIGFTLGTMGIGVLNAPMYIDYSEIRKTPDQVWVIEAPTRYQALKVARKDWEAGLLNEGGL</sequence>
<evidence type="ECO:0000256" key="1">
    <source>
        <dbReference type="SAM" id="Phobius"/>
    </source>
</evidence>
<proteinExistence type="predicted"/>
<gene>
    <name evidence="2" type="ORF">LCGC14_1137550</name>
</gene>
<protein>
    <submittedName>
        <fullName evidence="2">Uncharacterized protein</fullName>
    </submittedName>
</protein>
<evidence type="ECO:0000313" key="2">
    <source>
        <dbReference type="EMBL" id="KKN00459.1"/>
    </source>
</evidence>
<accession>A0A0F9M442</accession>